<proteinExistence type="predicted"/>
<dbReference type="EMBL" id="CT868585">
    <property type="protein sequence ID" value="CAK86760.1"/>
    <property type="molecule type" value="Genomic_DNA"/>
</dbReference>
<evidence type="ECO:0000313" key="2">
    <source>
        <dbReference type="Proteomes" id="UP000000600"/>
    </source>
</evidence>
<dbReference type="InParanoid" id="A0DUP3"/>
<accession>A0DUP3</accession>
<evidence type="ECO:0000313" key="1">
    <source>
        <dbReference type="EMBL" id="CAK86760.1"/>
    </source>
</evidence>
<dbReference type="HOGENOM" id="CLU_786337_0_0_1"/>
<dbReference type="AlphaFoldDB" id="A0DUP3"/>
<sequence>MQINLVILNSYYIQDRIKGGANSNYEISEIQLEQEINQLILKSNPIQCRESSDLQPNLEKDQLQEIQNQETLIQEKIECGQCHQIQELSQFANDEKNGVSDNFLDQKCSKCQSFFDCPLQQIEKENYCKECIKCHECNRQEPRRSVGSFFYHEDCLKISKNSALKKEMIAYIKKYFGTKIKKGDNNDKQIYFQSEAYSSLNLKDYIGYIIGYNHPIIKSKLQIDPKQYKISQEQADNYLIEDLDQYERELYEFYLRNGRKPEDIPENVRMLLLFVLFIFKDFSSVLNLVRQKIYNHLYIEINKYQYSKDMVFLKVKVEKALDFFNDRFHRGDGSIRENVVNQFKKFLPTFKRE</sequence>
<dbReference type="RefSeq" id="XP_001454157.1">
    <property type="nucleotide sequence ID" value="XM_001454120.1"/>
</dbReference>
<organism evidence="1 2">
    <name type="scientific">Paramecium tetraurelia</name>
    <dbReference type="NCBI Taxonomy" id="5888"/>
    <lineage>
        <taxon>Eukaryota</taxon>
        <taxon>Sar</taxon>
        <taxon>Alveolata</taxon>
        <taxon>Ciliophora</taxon>
        <taxon>Intramacronucleata</taxon>
        <taxon>Oligohymenophorea</taxon>
        <taxon>Peniculida</taxon>
        <taxon>Parameciidae</taxon>
        <taxon>Paramecium</taxon>
    </lineage>
</organism>
<dbReference type="OrthoDB" id="309724at2759"/>
<reference evidence="1 2" key="1">
    <citation type="journal article" date="2006" name="Nature">
        <title>Global trends of whole-genome duplications revealed by the ciliate Paramecium tetraurelia.</title>
        <authorList>
            <consortium name="Genoscope"/>
            <person name="Aury J.-M."/>
            <person name="Jaillon O."/>
            <person name="Duret L."/>
            <person name="Noel B."/>
            <person name="Jubin C."/>
            <person name="Porcel B.M."/>
            <person name="Segurens B."/>
            <person name="Daubin V."/>
            <person name="Anthouard V."/>
            <person name="Aiach N."/>
            <person name="Arnaiz O."/>
            <person name="Billaut A."/>
            <person name="Beisson J."/>
            <person name="Blanc I."/>
            <person name="Bouhouche K."/>
            <person name="Camara F."/>
            <person name="Duharcourt S."/>
            <person name="Guigo R."/>
            <person name="Gogendeau D."/>
            <person name="Katinka M."/>
            <person name="Keller A.-M."/>
            <person name="Kissmehl R."/>
            <person name="Klotz C."/>
            <person name="Koll F."/>
            <person name="Le Moue A."/>
            <person name="Lepere C."/>
            <person name="Malinsky S."/>
            <person name="Nowacki M."/>
            <person name="Nowak J.K."/>
            <person name="Plattner H."/>
            <person name="Poulain J."/>
            <person name="Ruiz F."/>
            <person name="Serrano V."/>
            <person name="Zagulski M."/>
            <person name="Dessen P."/>
            <person name="Betermier M."/>
            <person name="Weissenbach J."/>
            <person name="Scarpelli C."/>
            <person name="Schachter V."/>
            <person name="Sperling L."/>
            <person name="Meyer E."/>
            <person name="Cohen J."/>
            <person name="Wincker P."/>
        </authorList>
    </citation>
    <scope>NUCLEOTIDE SEQUENCE [LARGE SCALE GENOMIC DNA]</scope>
    <source>
        <strain evidence="1 2">Stock d4-2</strain>
    </source>
</reference>
<dbReference type="Proteomes" id="UP000000600">
    <property type="component" value="Unassembled WGS sequence"/>
</dbReference>
<dbReference type="OMA" id="CHECNGF"/>
<name>A0DUP3_PARTE</name>
<keyword evidence="2" id="KW-1185">Reference proteome</keyword>
<gene>
    <name evidence="1" type="ORF">GSPATT00020432001</name>
</gene>
<dbReference type="GeneID" id="5039942"/>
<dbReference type="KEGG" id="ptm:GSPATT00020432001"/>
<protein>
    <submittedName>
        <fullName evidence="1">Uncharacterized protein</fullName>
    </submittedName>
</protein>